<dbReference type="OrthoDB" id="1742084at2759"/>
<dbReference type="RefSeq" id="XP_018268391.1">
    <property type="nucleotide sequence ID" value="XM_018414856.1"/>
</dbReference>
<organism evidence="1 2">
    <name type="scientific">Rhodotorula graminis (strain WP1)</name>
    <dbReference type="NCBI Taxonomy" id="578459"/>
    <lineage>
        <taxon>Eukaryota</taxon>
        <taxon>Fungi</taxon>
        <taxon>Dikarya</taxon>
        <taxon>Basidiomycota</taxon>
        <taxon>Pucciniomycotina</taxon>
        <taxon>Microbotryomycetes</taxon>
        <taxon>Sporidiobolales</taxon>
        <taxon>Sporidiobolaceae</taxon>
        <taxon>Rhodotorula</taxon>
    </lineage>
</organism>
<dbReference type="AlphaFoldDB" id="A0A0P9ISG1"/>
<dbReference type="OMA" id="RKIAHKY"/>
<reference evidence="1 2" key="1">
    <citation type="journal article" date="2015" name="Front. Microbiol.">
        <title>Genome sequence of the plant growth promoting endophytic yeast Rhodotorula graminis WP1.</title>
        <authorList>
            <person name="Firrincieli A."/>
            <person name="Otillar R."/>
            <person name="Salamov A."/>
            <person name="Schmutz J."/>
            <person name="Khan Z."/>
            <person name="Redman R.S."/>
            <person name="Fleck N.D."/>
            <person name="Lindquist E."/>
            <person name="Grigoriev I.V."/>
            <person name="Doty S.L."/>
        </authorList>
    </citation>
    <scope>NUCLEOTIDE SEQUENCE [LARGE SCALE GENOMIC DNA]</scope>
    <source>
        <strain evidence="1 2">WP1</strain>
    </source>
</reference>
<accession>A0A0P9ISG1</accession>
<evidence type="ECO:0000313" key="2">
    <source>
        <dbReference type="Proteomes" id="UP000053890"/>
    </source>
</evidence>
<dbReference type="Proteomes" id="UP000053890">
    <property type="component" value="Unassembled WGS sequence"/>
</dbReference>
<proteinExistence type="predicted"/>
<gene>
    <name evidence="1" type="ORF">RHOBADRAFT_46794</name>
</gene>
<dbReference type="EMBL" id="KQ474087">
    <property type="protein sequence ID" value="KPV72342.1"/>
    <property type="molecule type" value="Genomic_DNA"/>
</dbReference>
<protein>
    <submittedName>
        <fullName evidence="1">Uncharacterized protein</fullName>
    </submittedName>
</protein>
<sequence length="157" mass="17884">MTSSTPALAMSPDESHLLDQTTTHERVLLAQAVFEKGSDDWEAVGRLLRGHALLKARTDEWFTAQHLARTFGVLLQHVGVEPATAFPPQSPEVRKIAHKYYMDRVHELYQAMEACQDQFRIMYSEIQELKDGKLDWRLTHPERALPPSPVRGQQALP</sequence>
<evidence type="ECO:0000313" key="1">
    <source>
        <dbReference type="EMBL" id="KPV72342.1"/>
    </source>
</evidence>
<dbReference type="GeneID" id="28975304"/>
<name>A0A0P9ISG1_RHOGW</name>
<dbReference type="PANTHER" id="PTHR15398:SF4">
    <property type="entry name" value="BROMODOMAIN-CONTAINING PROTEIN 8 ISOFORM X1"/>
    <property type="match status" value="1"/>
</dbReference>
<keyword evidence="2" id="KW-1185">Reference proteome</keyword>
<dbReference type="PANTHER" id="PTHR15398">
    <property type="entry name" value="BROMODOMAIN-CONTAINING PROTEIN 8"/>
    <property type="match status" value="1"/>
</dbReference>
<dbReference type="GO" id="GO:0035267">
    <property type="term" value="C:NuA4 histone acetyltransferase complex"/>
    <property type="evidence" value="ECO:0007669"/>
    <property type="project" value="TreeGrafter"/>
</dbReference>